<protein>
    <submittedName>
        <fullName evidence="1">Uncharacterized protein</fullName>
    </submittedName>
</protein>
<dbReference type="AlphaFoldDB" id="A0A3B0T7K4"/>
<organism evidence="1">
    <name type="scientific">hydrothermal vent metagenome</name>
    <dbReference type="NCBI Taxonomy" id="652676"/>
    <lineage>
        <taxon>unclassified sequences</taxon>
        <taxon>metagenomes</taxon>
        <taxon>ecological metagenomes</taxon>
    </lineage>
</organism>
<reference evidence="1" key="1">
    <citation type="submission" date="2018-06" db="EMBL/GenBank/DDBJ databases">
        <authorList>
            <person name="Zhirakovskaya E."/>
        </authorList>
    </citation>
    <scope>NUCLEOTIDE SEQUENCE</scope>
</reference>
<accession>A0A3B0T7K4</accession>
<gene>
    <name evidence="1" type="ORF">MNBD_ACTINO01-1756</name>
</gene>
<sequence length="109" mass="11923">MGQRIEIESAVVVDDSLIVTTNRSLTGTDGEGFDSVNEARDGGTFAAKLTYDLFEMDKAIRRVYVTSNVVIVTRDGTWTTQAKDATAHVVEEFFLYYPAAQDVAQPSPA</sequence>
<dbReference type="EMBL" id="UOEI01000587">
    <property type="protein sequence ID" value="VAW08239.1"/>
    <property type="molecule type" value="Genomic_DNA"/>
</dbReference>
<proteinExistence type="predicted"/>
<name>A0A3B0T7K4_9ZZZZ</name>
<evidence type="ECO:0000313" key="1">
    <source>
        <dbReference type="EMBL" id="VAW08239.1"/>
    </source>
</evidence>